<keyword evidence="1" id="KW-0234">DNA repair</keyword>
<dbReference type="GO" id="GO:0006281">
    <property type="term" value="P:DNA repair"/>
    <property type="evidence" value="ECO:0007669"/>
    <property type="project" value="UniProtKB-KW"/>
</dbReference>
<dbReference type="GO" id="GO:0000723">
    <property type="term" value="P:telomere maintenance"/>
    <property type="evidence" value="ECO:0007669"/>
    <property type="project" value="InterPro"/>
</dbReference>
<keyword evidence="1" id="KW-0547">Nucleotide-binding</keyword>
<reference evidence="3" key="1">
    <citation type="submission" date="2023-06" db="EMBL/GenBank/DDBJ databases">
        <title>Survivors Of The Sea: Transcriptome response of Skeletonema marinoi to long-term dormancy.</title>
        <authorList>
            <person name="Pinder M.I.M."/>
            <person name="Kourtchenko O."/>
            <person name="Robertson E.K."/>
            <person name="Larsson T."/>
            <person name="Maumus F."/>
            <person name="Osuna-Cruz C.M."/>
            <person name="Vancaester E."/>
            <person name="Stenow R."/>
            <person name="Vandepoele K."/>
            <person name="Ploug H."/>
            <person name="Bruchert V."/>
            <person name="Godhe A."/>
            <person name="Topel M."/>
        </authorList>
    </citation>
    <scope>NUCLEOTIDE SEQUENCE</scope>
    <source>
        <strain evidence="3">R05AC</strain>
    </source>
</reference>
<dbReference type="InterPro" id="IPR051055">
    <property type="entry name" value="PIF1_helicase"/>
</dbReference>
<keyword evidence="4" id="KW-1185">Reference proteome</keyword>
<keyword evidence="1" id="KW-0233">DNA recombination</keyword>
<gene>
    <name evidence="3" type="ORF">QTG54_015952</name>
</gene>
<comment type="cofactor">
    <cofactor evidence="1">
        <name>Mg(2+)</name>
        <dbReference type="ChEBI" id="CHEBI:18420"/>
    </cofactor>
</comment>
<sequence>MFLTGFAGAGKSTCIKVAQRYCFEFCRAASIVWDDVTFLFTSTTGSSASLFGGNTIHNEAFLNGRIRNISQALRERWKKVRLLIIDEISFFTNEGIDKLNKKLQNLLGVSNKPFGGMSVVFSGDFHQLKPVLTRNDSVLYDQSRNGLFLGSINCAIIGPQSHRFDGDPEYGRVMRNFWQGNPTVQDVDYINEREVGQNGVELPEEEPDSDITYACPFNKQRNAISAGMFSKHIQSGGFPTVDMDDLPPDHTIIVEADIGSSSTAGNDGVTRVSPVVRDAILQHCGDADVTVGTSRKVDPSLKLYNGAHVMCNNNNMLKTHNIGNGTIARVKSIKLKSTAPHPIWKNWEGYKVLTVNARHVEYVEIERFPDNAKIAAIKKSIHELEADMIPDDDMSNTGADADRLAGLKHDLVAAQNAQCVKVLPTKSTAKVTVDLTGLGLTRQVIKGVKIQQLPLIMNDATTGHKLQGMSKDKLVVVDWDFKNANWVYVVLSRVRTRDGLYLLKPLPRDCLDKFQVPRELIAFEQTMRRLEEHNLTERVEMMAELG</sequence>
<feature type="domain" description="DNA helicase Pif1-like DEAD-box helicase" evidence="2">
    <location>
        <begin position="1"/>
        <end position="134"/>
    </location>
</feature>
<evidence type="ECO:0000259" key="2">
    <source>
        <dbReference type="Pfam" id="PF05970"/>
    </source>
</evidence>
<dbReference type="Proteomes" id="UP001224775">
    <property type="component" value="Unassembled WGS sequence"/>
</dbReference>
<dbReference type="GO" id="GO:0005524">
    <property type="term" value="F:ATP binding"/>
    <property type="evidence" value="ECO:0007669"/>
    <property type="project" value="UniProtKB-KW"/>
</dbReference>
<keyword evidence="1" id="KW-0227">DNA damage</keyword>
<dbReference type="PANTHER" id="PTHR47642:SF5">
    <property type="entry name" value="ATP-DEPENDENT DNA HELICASE"/>
    <property type="match status" value="1"/>
</dbReference>
<evidence type="ECO:0000313" key="4">
    <source>
        <dbReference type="Proteomes" id="UP001224775"/>
    </source>
</evidence>
<dbReference type="InterPro" id="IPR027417">
    <property type="entry name" value="P-loop_NTPase"/>
</dbReference>
<accession>A0AAD9D585</accession>
<dbReference type="EMBL" id="JATAAI010000050">
    <property type="protein sequence ID" value="KAK1733393.1"/>
    <property type="molecule type" value="Genomic_DNA"/>
</dbReference>
<organism evidence="3 4">
    <name type="scientific">Skeletonema marinoi</name>
    <dbReference type="NCBI Taxonomy" id="267567"/>
    <lineage>
        <taxon>Eukaryota</taxon>
        <taxon>Sar</taxon>
        <taxon>Stramenopiles</taxon>
        <taxon>Ochrophyta</taxon>
        <taxon>Bacillariophyta</taxon>
        <taxon>Coscinodiscophyceae</taxon>
        <taxon>Thalassiosirophycidae</taxon>
        <taxon>Thalassiosirales</taxon>
        <taxon>Skeletonemataceae</taxon>
        <taxon>Skeletonema</taxon>
        <taxon>Skeletonema marinoi-dohrnii complex</taxon>
    </lineage>
</organism>
<keyword evidence="1 3" id="KW-0347">Helicase</keyword>
<dbReference type="SUPFAM" id="SSF52540">
    <property type="entry name" value="P-loop containing nucleoside triphosphate hydrolases"/>
    <property type="match status" value="2"/>
</dbReference>
<dbReference type="Gene3D" id="3.40.50.300">
    <property type="entry name" value="P-loop containing nucleotide triphosphate hydrolases"/>
    <property type="match status" value="1"/>
</dbReference>
<name>A0AAD9D585_9STRA</name>
<comment type="catalytic activity">
    <reaction evidence="1">
        <text>ATP + H2O = ADP + phosphate + H(+)</text>
        <dbReference type="Rhea" id="RHEA:13065"/>
        <dbReference type="ChEBI" id="CHEBI:15377"/>
        <dbReference type="ChEBI" id="CHEBI:15378"/>
        <dbReference type="ChEBI" id="CHEBI:30616"/>
        <dbReference type="ChEBI" id="CHEBI:43474"/>
        <dbReference type="ChEBI" id="CHEBI:456216"/>
        <dbReference type="EC" id="5.6.2.3"/>
    </reaction>
</comment>
<dbReference type="Pfam" id="PF05970">
    <property type="entry name" value="PIF1"/>
    <property type="match status" value="1"/>
</dbReference>
<dbReference type="GO" id="GO:0006310">
    <property type="term" value="P:DNA recombination"/>
    <property type="evidence" value="ECO:0007669"/>
    <property type="project" value="UniProtKB-KW"/>
</dbReference>
<dbReference type="EC" id="5.6.2.3" evidence="1"/>
<dbReference type="GO" id="GO:0043139">
    <property type="term" value="F:5'-3' DNA helicase activity"/>
    <property type="evidence" value="ECO:0007669"/>
    <property type="project" value="UniProtKB-EC"/>
</dbReference>
<keyword evidence="1 3" id="KW-0378">Hydrolase</keyword>
<proteinExistence type="inferred from homology"/>
<evidence type="ECO:0000313" key="3">
    <source>
        <dbReference type="EMBL" id="KAK1733393.1"/>
    </source>
</evidence>
<dbReference type="InterPro" id="IPR010285">
    <property type="entry name" value="DNA_helicase_pif1-like_DEAD"/>
</dbReference>
<dbReference type="PANTHER" id="PTHR47642">
    <property type="entry name" value="ATP-DEPENDENT DNA HELICASE"/>
    <property type="match status" value="1"/>
</dbReference>
<comment type="caution">
    <text evidence="3">The sequence shown here is derived from an EMBL/GenBank/DDBJ whole genome shotgun (WGS) entry which is preliminary data.</text>
</comment>
<dbReference type="GO" id="GO:0016787">
    <property type="term" value="F:hydrolase activity"/>
    <property type="evidence" value="ECO:0007669"/>
    <property type="project" value="UniProtKB-KW"/>
</dbReference>
<comment type="similarity">
    <text evidence="1">Belongs to the helicase family.</text>
</comment>
<dbReference type="AlphaFoldDB" id="A0AAD9D585"/>
<protein>
    <recommendedName>
        <fullName evidence="1">ATP-dependent DNA helicase</fullName>
        <ecNumber evidence="1">5.6.2.3</ecNumber>
    </recommendedName>
</protein>
<keyword evidence="1" id="KW-0067">ATP-binding</keyword>
<evidence type="ECO:0000256" key="1">
    <source>
        <dbReference type="RuleBase" id="RU363044"/>
    </source>
</evidence>